<name>A0A6B0V008_IXORI</name>
<proteinExistence type="predicted"/>
<organism evidence="1">
    <name type="scientific">Ixodes ricinus</name>
    <name type="common">Common tick</name>
    <name type="synonym">Acarus ricinus</name>
    <dbReference type="NCBI Taxonomy" id="34613"/>
    <lineage>
        <taxon>Eukaryota</taxon>
        <taxon>Metazoa</taxon>
        <taxon>Ecdysozoa</taxon>
        <taxon>Arthropoda</taxon>
        <taxon>Chelicerata</taxon>
        <taxon>Arachnida</taxon>
        <taxon>Acari</taxon>
        <taxon>Parasitiformes</taxon>
        <taxon>Ixodida</taxon>
        <taxon>Ixodoidea</taxon>
        <taxon>Ixodidae</taxon>
        <taxon>Ixodinae</taxon>
        <taxon>Ixodes</taxon>
    </lineage>
</organism>
<reference evidence="1" key="1">
    <citation type="submission" date="2019-12" db="EMBL/GenBank/DDBJ databases">
        <title>An insight into the sialome of adult female Ixodes ricinus ticks feeding for 6 days.</title>
        <authorList>
            <person name="Perner J."/>
            <person name="Ribeiro J.M.C."/>
        </authorList>
    </citation>
    <scope>NUCLEOTIDE SEQUENCE</scope>
    <source>
        <strain evidence="1">Semi-engorged</strain>
        <tissue evidence="1">Salivary glands</tissue>
    </source>
</reference>
<sequence>MATRQTECNDALNYVPQTMLRVIKINSVLSPCHVTSYLPVQLYPAVRLRDTRLAMDWPRWLGASSAVQHIIKRSIDKVSAWRFVLSSALLLPSSSLCNRVVTLFFDQRARAHFDASSSAHRNTGTCCVNVDGRHDAKGYSNNSLDYTGYRQQDSQRIPRGRAYRRRTSTLQAPCPPLPWSRDCV</sequence>
<dbReference type="EMBL" id="GIFC01013286">
    <property type="protein sequence ID" value="MXU95369.1"/>
    <property type="molecule type" value="Transcribed_RNA"/>
</dbReference>
<protein>
    <submittedName>
        <fullName evidence="1">Uncharacterized protein</fullName>
    </submittedName>
</protein>
<evidence type="ECO:0000313" key="1">
    <source>
        <dbReference type="EMBL" id="MXU95369.1"/>
    </source>
</evidence>
<dbReference type="AlphaFoldDB" id="A0A6B0V008"/>
<accession>A0A6B0V008</accession>